<dbReference type="InterPro" id="IPR050570">
    <property type="entry name" value="Cell_wall_metabolism_enzyme"/>
</dbReference>
<dbReference type="PANTHER" id="PTHR21666">
    <property type="entry name" value="PEPTIDASE-RELATED"/>
    <property type="match status" value="1"/>
</dbReference>
<dbReference type="GO" id="GO:0004222">
    <property type="term" value="F:metalloendopeptidase activity"/>
    <property type="evidence" value="ECO:0007669"/>
    <property type="project" value="TreeGrafter"/>
</dbReference>
<dbReference type="EMBL" id="LGGX01000005">
    <property type="protein sequence ID" value="KUK87352.1"/>
    <property type="molecule type" value="Genomic_DNA"/>
</dbReference>
<dbReference type="AlphaFoldDB" id="A0A117M6P5"/>
<protein>
    <submittedName>
        <fullName evidence="1">Peptidase M23 family</fullName>
    </submittedName>
</protein>
<sequence>MVRICTLLLILIIFYNVFSDDIIFPTENNIITGGFGEFRWNHFHTGLDISTDGVEGKKIFSPSNCYVSYVKRDFYGYGNLIFLEDEKYIYVFAHLKNFVTKIDTILSKNKFRQAIYLPKNTLKFKKGELIGYTGSSGGVVPHLHFEVRKKDNTCINPLKLYHIEDTIKPWIEGVLFEPADDTTLINGVYDNYYITKKNGHQIESLKVNIFGKFFISAKVFDRINSISSKIFVYKINIKSNGKIISTIYFDSLKFGYNKTSPLHFRTDLKVSDANYLIKLYDMIKTPLASVERETLYSNSDTNIVIEIFDFYGNSKSVKISVFNEKNIKKRYEDRITLKKVNRKLTLTTSGIYSNYNLNDPFDDFFESYEVDKGYRYHILKKGCNIESKNIVDGIPTDKNIVLIESTKILNLDDSVFIKPYSDLYFLYDTKDFHHREFFPLSKKYDFDLCEDMLESGIKIYLNGFGGYSFYNVKGRDISFVKNLNSRDSLFVYKLSDFVIGKDTIKPKSFLLKKYNSGGERCYHYKIIDQGSGVDWFFVTDSNDFYVEPVIGKSKVIIKLHNGDSNKLFIVKDKEGNRDTLFLY</sequence>
<evidence type="ECO:0000313" key="2">
    <source>
        <dbReference type="Proteomes" id="UP000053467"/>
    </source>
</evidence>
<organism evidence="1 2">
    <name type="scientific">candidate division TA06 bacterium 34_109</name>
    <dbReference type="NCBI Taxonomy" id="1635277"/>
    <lineage>
        <taxon>Bacteria</taxon>
        <taxon>Bacteria division TA06</taxon>
    </lineage>
</organism>
<evidence type="ECO:0000313" key="1">
    <source>
        <dbReference type="EMBL" id="KUK87352.1"/>
    </source>
</evidence>
<dbReference type="SUPFAM" id="SSF51261">
    <property type="entry name" value="Duplicated hybrid motif"/>
    <property type="match status" value="1"/>
</dbReference>
<dbReference type="Gene3D" id="2.70.70.10">
    <property type="entry name" value="Glucose Permease (Domain IIA)"/>
    <property type="match status" value="1"/>
</dbReference>
<dbReference type="CDD" id="cd12797">
    <property type="entry name" value="M23_peptidase"/>
    <property type="match status" value="1"/>
</dbReference>
<dbReference type="PANTHER" id="PTHR21666:SF289">
    <property type="entry name" value="L-ALA--D-GLU ENDOPEPTIDASE"/>
    <property type="match status" value="1"/>
</dbReference>
<accession>A0A117M6P5</accession>
<reference evidence="2" key="1">
    <citation type="journal article" date="2015" name="MBio">
        <title>Genome-Resolved Metagenomic Analysis Reveals Roles for Candidate Phyla and Other Microbial Community Members in Biogeochemical Transformations in Oil Reservoirs.</title>
        <authorList>
            <person name="Hu P."/>
            <person name="Tom L."/>
            <person name="Singh A."/>
            <person name="Thomas B.C."/>
            <person name="Baker B.J."/>
            <person name="Piceno Y.M."/>
            <person name="Andersen G.L."/>
            <person name="Banfield J.F."/>
        </authorList>
    </citation>
    <scope>NUCLEOTIDE SEQUENCE [LARGE SCALE GENOMIC DNA]</scope>
</reference>
<dbReference type="InterPro" id="IPR011055">
    <property type="entry name" value="Dup_hybrid_motif"/>
</dbReference>
<gene>
    <name evidence="1" type="ORF">XE03_0750</name>
</gene>
<proteinExistence type="predicted"/>
<dbReference type="Proteomes" id="UP000053467">
    <property type="component" value="Unassembled WGS sequence"/>
</dbReference>
<comment type="caution">
    <text evidence="1">The sequence shown here is derived from an EMBL/GenBank/DDBJ whole genome shotgun (WGS) entry which is preliminary data.</text>
</comment>
<name>A0A117M6P5_UNCT6</name>